<keyword evidence="1" id="KW-0812">Transmembrane</keyword>
<evidence type="ECO:0000313" key="2">
    <source>
        <dbReference type="EMBL" id="OGF93482.1"/>
    </source>
</evidence>
<dbReference type="InterPro" id="IPR045584">
    <property type="entry name" value="Pilin-like"/>
</dbReference>
<comment type="caution">
    <text evidence="2">The sequence shown here is derived from an EMBL/GenBank/DDBJ whole genome shotgun (WGS) entry which is preliminary data.</text>
</comment>
<gene>
    <name evidence="2" type="ORF">A3G54_01005</name>
</gene>
<organism evidence="2 3">
    <name type="scientific">Candidatus Giovannonibacteria bacterium RIFCSPLOWO2_12_FULL_44_15</name>
    <dbReference type="NCBI Taxonomy" id="1798364"/>
    <lineage>
        <taxon>Bacteria</taxon>
        <taxon>Candidatus Giovannoniibacteriota</taxon>
    </lineage>
</organism>
<evidence type="ECO:0000256" key="1">
    <source>
        <dbReference type="SAM" id="Phobius"/>
    </source>
</evidence>
<evidence type="ECO:0000313" key="3">
    <source>
        <dbReference type="Proteomes" id="UP000178894"/>
    </source>
</evidence>
<evidence type="ECO:0008006" key="4">
    <source>
        <dbReference type="Google" id="ProtNLM"/>
    </source>
</evidence>
<accession>A0A1F5Y071</accession>
<dbReference type="SUPFAM" id="SSF54523">
    <property type="entry name" value="Pili subunits"/>
    <property type="match status" value="1"/>
</dbReference>
<dbReference type="Proteomes" id="UP000178894">
    <property type="component" value="Unassembled WGS sequence"/>
</dbReference>
<sequence>MKKGFTLIEIIIYVALLAIIVLAAVDIVLVSARSVSEVRVERRIFTAGEGAMETIIRDIKQATDVIPASSTFGTSPGALALRIPQNPGSSTIITRIFSLSFDRLQKSDDGASEFLTPPEAKITSLIFWNLATTTSSLVSVKMTIESGDQKNYKSRTFYGSAVLRAKY</sequence>
<dbReference type="STRING" id="1798364.A3G54_01005"/>
<dbReference type="InterPro" id="IPR012902">
    <property type="entry name" value="N_methyl_site"/>
</dbReference>
<feature type="transmembrane region" description="Helical" evidence="1">
    <location>
        <begin position="6"/>
        <end position="32"/>
    </location>
</feature>
<reference evidence="2 3" key="1">
    <citation type="journal article" date="2016" name="Nat. Commun.">
        <title>Thousands of microbial genomes shed light on interconnected biogeochemical processes in an aquifer system.</title>
        <authorList>
            <person name="Anantharaman K."/>
            <person name="Brown C.T."/>
            <person name="Hug L.A."/>
            <person name="Sharon I."/>
            <person name="Castelle C.J."/>
            <person name="Probst A.J."/>
            <person name="Thomas B.C."/>
            <person name="Singh A."/>
            <person name="Wilkins M.J."/>
            <person name="Karaoz U."/>
            <person name="Brodie E.L."/>
            <person name="Williams K.H."/>
            <person name="Hubbard S.S."/>
            <person name="Banfield J.F."/>
        </authorList>
    </citation>
    <scope>NUCLEOTIDE SEQUENCE [LARGE SCALE GENOMIC DNA]</scope>
</reference>
<keyword evidence="1" id="KW-0472">Membrane</keyword>
<dbReference type="NCBIfam" id="TIGR02532">
    <property type="entry name" value="IV_pilin_GFxxxE"/>
    <property type="match status" value="1"/>
</dbReference>
<keyword evidence="1" id="KW-1133">Transmembrane helix</keyword>
<dbReference type="AlphaFoldDB" id="A0A1F5Y071"/>
<dbReference type="EMBL" id="MFIQ01000016">
    <property type="protein sequence ID" value="OGF93482.1"/>
    <property type="molecule type" value="Genomic_DNA"/>
</dbReference>
<protein>
    <recommendedName>
        <fullName evidence="4">Prepilin-type N-terminal cleavage/methylation domain-containing protein</fullName>
    </recommendedName>
</protein>
<dbReference type="Pfam" id="PF07963">
    <property type="entry name" value="N_methyl"/>
    <property type="match status" value="1"/>
</dbReference>
<name>A0A1F5Y071_9BACT</name>
<proteinExistence type="predicted"/>